<gene>
    <name evidence="3" type="ORF">LCGC14_0774440</name>
</gene>
<name>A0A0F9QH97_9ZZZZ</name>
<dbReference type="PANTHER" id="PTHR12835:SF5">
    <property type="entry name" value="BIOTIN--PROTEIN LIGASE"/>
    <property type="match status" value="1"/>
</dbReference>
<dbReference type="Gene3D" id="3.30.930.10">
    <property type="entry name" value="Bira Bifunctional Protein, Domain 2"/>
    <property type="match status" value="1"/>
</dbReference>
<dbReference type="NCBIfam" id="TIGR00121">
    <property type="entry name" value="birA_ligase"/>
    <property type="match status" value="1"/>
</dbReference>
<dbReference type="CDD" id="cd16442">
    <property type="entry name" value="BPL"/>
    <property type="match status" value="1"/>
</dbReference>
<accession>A0A0F9QH97</accession>
<comment type="caution">
    <text evidence="3">The sequence shown here is derived from an EMBL/GenBank/DDBJ whole genome shotgun (WGS) entry which is preliminary data.</text>
</comment>
<dbReference type="InterPro" id="IPR004408">
    <property type="entry name" value="Biotin_CoA_COase_ligase"/>
</dbReference>
<organism evidence="3">
    <name type="scientific">marine sediment metagenome</name>
    <dbReference type="NCBI Taxonomy" id="412755"/>
    <lineage>
        <taxon>unclassified sequences</taxon>
        <taxon>metagenomes</taxon>
        <taxon>ecological metagenomes</taxon>
    </lineage>
</organism>
<dbReference type="PROSITE" id="PS51733">
    <property type="entry name" value="BPL_LPL_CATALYTIC"/>
    <property type="match status" value="1"/>
</dbReference>
<keyword evidence="1" id="KW-0436">Ligase</keyword>
<evidence type="ECO:0000313" key="3">
    <source>
        <dbReference type="EMBL" id="KKN36367.1"/>
    </source>
</evidence>
<evidence type="ECO:0000256" key="1">
    <source>
        <dbReference type="ARBA" id="ARBA00022598"/>
    </source>
</evidence>
<dbReference type="EMBL" id="LAZR01001970">
    <property type="protein sequence ID" value="KKN36367.1"/>
    <property type="molecule type" value="Genomic_DNA"/>
</dbReference>
<dbReference type="InterPro" id="IPR045864">
    <property type="entry name" value="aa-tRNA-synth_II/BPL/LPL"/>
</dbReference>
<reference evidence="3" key="1">
    <citation type="journal article" date="2015" name="Nature">
        <title>Complex archaea that bridge the gap between prokaryotes and eukaryotes.</title>
        <authorList>
            <person name="Spang A."/>
            <person name="Saw J.H."/>
            <person name="Jorgensen S.L."/>
            <person name="Zaremba-Niedzwiedzka K."/>
            <person name="Martijn J."/>
            <person name="Lind A.E."/>
            <person name="van Eijk R."/>
            <person name="Schleper C."/>
            <person name="Guy L."/>
            <person name="Ettema T.J."/>
        </authorList>
    </citation>
    <scope>NUCLEOTIDE SEQUENCE</scope>
</reference>
<dbReference type="SUPFAM" id="SSF55681">
    <property type="entry name" value="Class II aaRS and biotin synthetases"/>
    <property type="match status" value="1"/>
</dbReference>
<protein>
    <recommendedName>
        <fullName evidence="2">BPL/LPL catalytic domain-containing protein</fullName>
    </recommendedName>
</protein>
<dbReference type="Pfam" id="PF03099">
    <property type="entry name" value="BPL_LplA_LipB"/>
    <property type="match status" value="1"/>
</dbReference>
<dbReference type="GO" id="GO:0004077">
    <property type="term" value="F:biotin--[biotin carboxyl-carrier protein] ligase activity"/>
    <property type="evidence" value="ECO:0007669"/>
    <property type="project" value="InterPro"/>
</dbReference>
<dbReference type="AlphaFoldDB" id="A0A0F9QH97"/>
<dbReference type="PANTHER" id="PTHR12835">
    <property type="entry name" value="BIOTIN PROTEIN LIGASE"/>
    <property type="match status" value="1"/>
</dbReference>
<dbReference type="Gene3D" id="2.30.30.100">
    <property type="match status" value="1"/>
</dbReference>
<dbReference type="InterPro" id="IPR004143">
    <property type="entry name" value="BPL_LPL_catalytic"/>
</dbReference>
<dbReference type="GO" id="GO:0005737">
    <property type="term" value="C:cytoplasm"/>
    <property type="evidence" value="ECO:0007669"/>
    <property type="project" value="TreeGrafter"/>
</dbReference>
<evidence type="ECO:0000259" key="2">
    <source>
        <dbReference type="PROSITE" id="PS51733"/>
    </source>
</evidence>
<proteinExistence type="predicted"/>
<sequence>MTIHDFQPLSLTAIEAAIEPNTRRKLDDIFIHQSVASTNDILWQRFSEGQISPAICLSETQTAGRGRRGDPWQSPSVGNLYLSIFWPFPAETVSEGLSIAVGISLIETLKTEGINDLQLKWPNDVLYKRQKLAGILVESRFGKNQNTVVGIGLNFKLPTATKNKIHQPTTSLQQLCTEIPCRNGLAGKIIQNMITTLEHFQHRGLTDFLPQWPQYDALANHSVNLISDKDTLHVIARGITERGELRYEYDNTLHTLSNSHVSIRFAS</sequence>
<feature type="domain" description="BPL/LPL catalytic" evidence="2">
    <location>
        <begin position="14"/>
        <end position="201"/>
    </location>
</feature>